<evidence type="ECO:0000256" key="3">
    <source>
        <dbReference type="ARBA" id="ARBA00022913"/>
    </source>
</evidence>
<feature type="region of interest" description="Disordered" evidence="6">
    <location>
        <begin position="1033"/>
        <end position="1052"/>
    </location>
</feature>
<dbReference type="NCBIfam" id="TIGR01731">
    <property type="entry name" value="fil_hemag_20aa"/>
    <property type="match status" value="13"/>
</dbReference>
<feature type="compositionally biased region" description="Low complexity" evidence="6">
    <location>
        <begin position="2046"/>
        <end position="2064"/>
    </location>
</feature>
<comment type="subcellular location">
    <subcellularLocation>
        <location evidence="1">Target cell</location>
        <location evidence="1">Target cell cytoplasm</location>
    </subcellularLocation>
</comment>
<protein>
    <submittedName>
        <fullName evidence="8">Filamentous hemagglutinin N-terminal domain-containing protein</fullName>
    </submittedName>
</protein>
<dbReference type="Pfam" id="PF21726">
    <property type="entry name" value="DUF6862"/>
    <property type="match status" value="1"/>
</dbReference>
<evidence type="ECO:0000256" key="2">
    <source>
        <dbReference type="ARBA" id="ARBA00022656"/>
    </source>
</evidence>
<keyword evidence="3" id="KW-1266">Target cell cytoplasm</keyword>
<evidence type="ECO:0000256" key="5">
    <source>
        <dbReference type="ARBA" id="ARBA00024043"/>
    </source>
</evidence>
<evidence type="ECO:0000256" key="6">
    <source>
        <dbReference type="SAM" id="MobiDB-lite"/>
    </source>
</evidence>
<comment type="caution">
    <text evidence="8">The sequence shown here is derived from an EMBL/GenBank/DDBJ whole genome shotgun (WGS) entry which is preliminary data.</text>
</comment>
<dbReference type="Pfam" id="PF13332">
    <property type="entry name" value="Fil_haemagg_2"/>
    <property type="match status" value="3"/>
</dbReference>
<dbReference type="InterPro" id="IPR012334">
    <property type="entry name" value="Pectin_lyas_fold"/>
</dbReference>
<dbReference type="Gene3D" id="2.160.20.10">
    <property type="entry name" value="Single-stranded right-handed beta-helix, Pectin lyase-like"/>
    <property type="match status" value="1"/>
</dbReference>
<evidence type="ECO:0000259" key="7">
    <source>
        <dbReference type="SMART" id="SM00912"/>
    </source>
</evidence>
<proteinExistence type="inferred from homology"/>
<evidence type="ECO:0000313" key="8">
    <source>
        <dbReference type="EMBL" id="MTD27495.1"/>
    </source>
</evidence>
<dbReference type="RefSeq" id="WP_154752770.1">
    <property type="nucleotide sequence ID" value="NZ_WLZX01000003.1"/>
</dbReference>
<dbReference type="InterPro" id="IPR008638">
    <property type="entry name" value="FhaB/CdiA-like_TPS"/>
</dbReference>
<gene>
    <name evidence="8" type="ORF">GK011_11150</name>
</gene>
<feature type="domain" description="Filamentous haemagglutinin FhaB/tRNA nuclease CdiA-like TPS" evidence="7">
    <location>
        <begin position="90"/>
        <end position="210"/>
    </location>
</feature>
<organism evidence="8 9">
    <name type="scientific">Erwinia sorbitola</name>
    <dbReference type="NCBI Taxonomy" id="2681984"/>
    <lineage>
        <taxon>Bacteria</taxon>
        <taxon>Pseudomonadati</taxon>
        <taxon>Pseudomonadota</taxon>
        <taxon>Gammaproteobacteria</taxon>
        <taxon>Enterobacterales</taxon>
        <taxon>Erwiniaceae</taxon>
        <taxon>Erwinia</taxon>
    </lineage>
</organism>
<dbReference type="NCBIfam" id="TIGR01901">
    <property type="entry name" value="adhes_NPXG"/>
    <property type="match status" value="1"/>
</dbReference>
<accession>A0ABW9RD90</accession>
<dbReference type="SMART" id="SM00912">
    <property type="entry name" value="Haemagg_act"/>
    <property type="match status" value="1"/>
</dbReference>
<evidence type="ECO:0000313" key="9">
    <source>
        <dbReference type="Proteomes" id="UP000480164"/>
    </source>
</evidence>
<dbReference type="SUPFAM" id="SSF51126">
    <property type="entry name" value="Pectin lyase-like"/>
    <property type="match status" value="1"/>
</dbReference>
<name>A0ABW9RD90_9GAMM</name>
<dbReference type="InterPro" id="IPR010069">
    <property type="entry name" value="CdiA_FHA1_rpt"/>
</dbReference>
<keyword evidence="9" id="KW-1185">Reference proteome</keyword>
<sequence>MNKNLYRVIFNKARGLLMVVAENGRGHGKGPAVSGEGHTLSQLIGQLTPLAFFTLGALGMVALMPQAQAAGIVADGKAPSGQQPMVGKTANGTPQVNIQAPSAGGVSRNNYSQFDVDKKGVILNNSHRDVRTQQGGWVSGNPYLARGEAKVILNEVNSRDPSKLNGYIEVAGKRAQVVIANPAGITCDGCGFINANRASLTTGKAIIQNGQLTGYQVNGGQIVVQGAGMDSSRQDYTDLIAHTVQVNSGIWANDLKVTTGKNRVSADGKNISKNSAGDNDAKPVLALDVAQLGGMYAGKIQLIGTEKGVGVRNAGTLGAQAGSVTISADGHIENSGKINASDDIQLSGSALTNSGTLYARRDVQATVSDQLNNDGMVVASRHTRVSAGAIDSSKKSVFGAGVKSDGSLGTEGDLTLTSSGKLASHGQNMAAGKLAIQGTEIDLSDSQSSGADVALTTNGTLNNDRGKISALSGDLVATSGQLSNSSGTLYAARDLTASVSGELNNDGLIAAGRDTHASAADLNSSKNSVFGGGISADGSVGKSGNLTLSGQRKIASHGQNLAAGKLEMQAAEIDLSDSRSAGSAVTVNSAGSLNNDRGMISALAGDLSLTSAQLDNNGGRLESAGDVQVRSTGINNVGGTMVGQQLTLDSGGLALNNQNGGIAAVESATLSAGGLNNEGGKVITGKNLHADLQSVSGSGQLLSLGDMQLAVNGDFSNAGSTLANGNLDLAVQGALENTGQLSAGQQLAVTAADLNNQQSGDISGQITHVDVARELNNRGVIDGVETVLRAGTLNNIGTGRIYGDHLAIQAGELNNLMEGESAATIAARQRLDLGVGTLNNSAHSLIYSGGDMSIGGQLDEDFAASGRATTLNNHSATIESAGNMLINTATLNNINDHFATGMVHISDEQKDEYMVVGLNNGVHYGTSDYDISFYHDEVQHICISGVICKQDHYYQYAYTQSTWQEQITESDPAQIIAGGNLSINADSTLNDKSRIIAGSDLLVSNANLKNVEQAGTLLIQKVGQVIEWDRIHKKGHDKQKHDASPYTPPDEIQSIALSPSVATGNTRTDSSAPALNGYSLGLLNSGDLASLPGGQRIEIAGGTDSTVIRSQVPDTTLPENSLFNQLPSASSSYLIETDPRYTNQKTWLSSDFMLSQLQSDPDITQKRLGDGFYEQRLVREQLVELTGDRYLAGYQSDEDQYKALMEAGVAFGKTFNLVPGVALTASQMANITSDMVWLVARDVTLADGSRQSVLVPQVYAQVKQGDIDGSGALLAGRNIAIGVSGNMLNSGRVNASQLLSISGDTITNVGGIISGGSVQLLANNDLTNNGGLIQAQNSLVASAGRDLNLVSQTTHTESRNGSNSFSRDTVSRVAGMYVQQDNGKLALQAARDLNVQGAKVVNAGENSQTTVVAGRDINLTAVHAGSSDSVVWNKDNHLSQSSTTAVGSEITGAGDVALQAANNLTAAAATLNATNSLSLTAGNDMTIGTAGEQSSLDMASKVKGSGFMSSNTTTTRAGFNQQNVAGSNLGGQDITLSAGHDLGINGSNVAADDSLTAKAGNNLTVDSAQESRDGWAMTQKTKSGLMSSGGIGFTVGSTFNKSTDETTGQTAKGSQLGSVSGDTTLIAGNDLKISGSDVIAGNDINLMGKNVEIGSAENRASKHSTTESRSSGLTLALSGAVGSALSTAKTISEMETDKQDDRVARLQQVKAGLDGYQAAQAVRGAVQDPTNTSFVGISLSLGMQKAQSESQSDQMTSAGSAIQAARDLNIFATGSDGSMQDGDILVQGSQLQAGNEMLLSASRDISLLSAENTQLSSSSKSSGGGAVGASIGVGSGGWGISIFANGNKGKGSENGDGLTHNETTLDAGNKVTLLSGRDTTLTGAQVSADRIVADVGRDLTITSEQDSNNYKSKDQNISGGLSFTFGSMTASGSLSISNDKINSNYDSVQEQSGLFAGDSGYDVTVGNHTQLNGAVIGSTAEAAKNRLDTGTLGFTDIQNQADYDTSGVSLGMTSSVSLKDEDNSSLPADKQTEKRTVTQQLGDNLAPTSMSASRSSGSGESTTYSAVSDGTLIVRNSDAQQQDVSTLSRDVEHANQTLSPIFDKAKEQKRLQTVQLIGQVASQTVSAAIAEREYWALEAGIKEAGEAPGADATKQDRAAYWERVKGSDIYQDMMKDYKDDGSIKMAANAAATAITALAGGDASKALAQASAPYMAGVIKDLTLSDPKNPTAEEIATNAFAHAILGGVVAEMSGQNAAAGAAGAGGGELAIRTIHNALYPDVATSDLNDQQKSTIKNLALIASSLAGAVASGDSQGAAEGYNAGKNAMEHNYLSAGEAERKAVLERKERLGTLSAAEASELSATRKVDKARDQAIKDVCTNGNKGGAACTALVSKAQQALDSYGKSVSVRLLYSELYPQDAANASAIMSGVDAGSVTRDRAITAIARDSGKSWDEIADRYDTVMQLHAITVSLASAYMPGTMKAPAASGKTVNSGSTANIMEEAAALERIAQNNKNASDLSTKTTGMVYQQQAQNKINDLAAMYNNASLTPKDFTLSMNGKTLMADPNTSIGAPVFKGASEAEVKTYFQQISGAEVLPAAKTIPGKGTLYSVKVTSGANAGSTMTLRDFSNSTGQTGAKWTIDVITPSINKGKKVEMKFQ</sequence>
<keyword evidence="4" id="KW-0843">Virulence</keyword>
<dbReference type="EMBL" id="WLZX01000003">
    <property type="protein sequence ID" value="MTD27495.1"/>
    <property type="molecule type" value="Genomic_DNA"/>
</dbReference>
<dbReference type="Pfam" id="PF13018">
    <property type="entry name" value="ESPR"/>
    <property type="match status" value="1"/>
</dbReference>
<reference evidence="8 9" key="1">
    <citation type="submission" date="2019-11" db="EMBL/GenBank/DDBJ databases">
        <title>Erwinia sp. nov., isolated from feces of birds in Tibet plateau of China.</title>
        <authorList>
            <person name="Ge Y."/>
        </authorList>
    </citation>
    <scope>NUCLEOTIDE SEQUENCE [LARGE SCALE GENOMIC DNA]</scope>
    <source>
        <strain evidence="8 9">J316</strain>
    </source>
</reference>
<dbReference type="InterPro" id="IPR049271">
    <property type="entry name" value="DUF6862"/>
</dbReference>
<dbReference type="InterPro" id="IPR024973">
    <property type="entry name" value="ESPR"/>
</dbReference>
<feature type="region of interest" description="Disordered" evidence="6">
    <location>
        <begin position="2015"/>
        <end position="2064"/>
    </location>
</feature>
<dbReference type="InterPro" id="IPR025157">
    <property type="entry name" value="Hemagglutinin_rpt"/>
</dbReference>
<evidence type="ECO:0000256" key="4">
    <source>
        <dbReference type="ARBA" id="ARBA00023026"/>
    </source>
</evidence>
<dbReference type="Proteomes" id="UP000480164">
    <property type="component" value="Unassembled WGS sequence"/>
</dbReference>
<dbReference type="InterPro" id="IPR011050">
    <property type="entry name" value="Pectin_lyase_fold/virulence"/>
</dbReference>
<dbReference type="Pfam" id="PF04829">
    <property type="entry name" value="PT-VENN"/>
    <property type="match status" value="1"/>
</dbReference>
<comment type="similarity">
    <text evidence="5">In the N-terminal section; belongs to the CdiA toxin family.</text>
</comment>
<evidence type="ECO:0000256" key="1">
    <source>
        <dbReference type="ARBA" id="ARBA00004219"/>
    </source>
</evidence>
<keyword evidence="2" id="KW-0800">Toxin</keyword>
<dbReference type="InterPro" id="IPR006914">
    <property type="entry name" value="VENN_dom"/>
</dbReference>
<dbReference type="Pfam" id="PF05860">
    <property type="entry name" value="TPS"/>
    <property type="match status" value="1"/>
</dbReference>